<keyword evidence="1" id="KW-0812">Transmembrane</keyword>
<accession>A0A3G2KI02</accession>
<evidence type="ECO:0000313" key="3">
    <source>
        <dbReference type="Proteomes" id="UP000268850"/>
    </source>
</evidence>
<evidence type="ECO:0000313" key="2">
    <source>
        <dbReference type="EMBL" id="AYN58616.1"/>
    </source>
</evidence>
<dbReference type="Proteomes" id="UP000268850">
    <property type="component" value="Segment"/>
</dbReference>
<sequence>MRRGAGRALLALVAVFYVWGLPVGFIVVELLAAAALGAGDPLAWLLGVIAVWNVAVLFIRAAGLARVTEEEKHG</sequence>
<name>A0A3G2KI02_9CAUD</name>
<organism evidence="2 3">
    <name type="scientific">Arthrobacter phage Melons</name>
    <dbReference type="NCBI Taxonomy" id="2419962"/>
    <lineage>
        <taxon>Viruses</taxon>
        <taxon>Duplodnaviria</taxon>
        <taxon>Heunggongvirae</taxon>
        <taxon>Uroviricota</taxon>
        <taxon>Caudoviricetes</taxon>
        <taxon>Coralvirus</taxon>
        <taxon>Coralvirus coral</taxon>
    </lineage>
</organism>
<reference evidence="2 3" key="1">
    <citation type="submission" date="2018-09" db="EMBL/GenBank/DDBJ databases">
        <authorList>
            <person name="Giglietti G."/>
            <person name="Stoner T.H."/>
            <person name="Garlena R.A."/>
            <person name="Russell D.A."/>
            <person name="Pope W.H."/>
            <person name="Jacobs-Sera D."/>
            <person name="Hatfull G.F."/>
        </authorList>
    </citation>
    <scope>NUCLEOTIDE SEQUENCE [LARGE SCALE GENOMIC DNA]</scope>
</reference>
<evidence type="ECO:0000256" key="1">
    <source>
        <dbReference type="SAM" id="Phobius"/>
    </source>
</evidence>
<protein>
    <submittedName>
        <fullName evidence="2">Uncharacterized protein</fullName>
    </submittedName>
</protein>
<feature type="transmembrane region" description="Helical" evidence="1">
    <location>
        <begin position="42"/>
        <end position="62"/>
    </location>
</feature>
<keyword evidence="1" id="KW-1133">Transmembrane helix</keyword>
<feature type="transmembrane region" description="Helical" evidence="1">
    <location>
        <begin position="9"/>
        <end position="36"/>
    </location>
</feature>
<proteinExistence type="predicted"/>
<gene>
    <name evidence="2" type="primary">70</name>
    <name evidence="2" type="ORF">PBI_MELONS_70</name>
</gene>
<dbReference type="EMBL" id="MH834620">
    <property type="protein sequence ID" value="AYN58616.1"/>
    <property type="molecule type" value="Genomic_DNA"/>
</dbReference>
<keyword evidence="1" id="KW-0472">Membrane</keyword>